<organism evidence="1 3">
    <name type="scientific">Strawberry lethal yellows phytoplasma (CPA) str. NZSb11</name>
    <dbReference type="NCBI Taxonomy" id="980422"/>
    <lineage>
        <taxon>Bacteria</taxon>
        <taxon>Bacillati</taxon>
        <taxon>Mycoplasmatota</taxon>
        <taxon>Mollicutes</taxon>
        <taxon>Acholeplasmatales</taxon>
        <taxon>Acholeplasmataceae</taxon>
        <taxon>Candidatus Phytoplasma</taxon>
        <taxon>16SrXII (Stolbur group)</taxon>
    </lineage>
</organism>
<dbReference type="KEGG" id="nzs:SLY_0553"/>
<dbReference type="HOGENOM" id="CLU_3384069_0_0_14"/>
<sequence length="33" mass="4039">MIKSTTTFLKRGYFTVHFFEQKYPCKITKHQKT</sequence>
<evidence type="ECO:0000313" key="1">
    <source>
        <dbReference type="EMBL" id="AGL90472.1"/>
    </source>
</evidence>
<name>R4RX71_PHYAS</name>
<dbReference type="KEGG" id="nzs:SLY_1044"/>
<proteinExistence type="predicted"/>
<evidence type="ECO:0000313" key="2">
    <source>
        <dbReference type="EMBL" id="AGL90956.1"/>
    </source>
</evidence>
<protein>
    <submittedName>
        <fullName evidence="1">Uncharacterized protein</fullName>
    </submittedName>
</protein>
<dbReference type="EMBL" id="CP002548">
    <property type="protein sequence ID" value="AGL90956.1"/>
    <property type="molecule type" value="Genomic_DNA"/>
</dbReference>
<gene>
    <name evidence="1" type="ORF">SLY_0553</name>
    <name evidence="2" type="ORF">SLY_1044</name>
</gene>
<keyword evidence="3" id="KW-1185">Reference proteome</keyword>
<dbReference type="Proteomes" id="UP000013941">
    <property type="component" value="Chromosome"/>
</dbReference>
<reference evidence="1 3" key="1">
    <citation type="journal article" date="2013" name="BMC Genomics">
        <title>Comparison of the complete genome sequence of two closely related isolates of 'Candidatus Phytoplasma australiense' reveals genome plasticity.</title>
        <authorList>
            <person name="Andersen M.T."/>
            <person name="Liefting L.W."/>
            <person name="Havukkala I."/>
            <person name="Beever R.E."/>
        </authorList>
    </citation>
    <scope>NUCLEOTIDE SEQUENCE [LARGE SCALE GENOMIC DNA]</scope>
    <source>
        <strain evidence="1 3">NZSb11</strain>
    </source>
</reference>
<dbReference type="EMBL" id="CP002548">
    <property type="protein sequence ID" value="AGL90472.1"/>
    <property type="molecule type" value="Genomic_DNA"/>
</dbReference>
<evidence type="ECO:0000313" key="3">
    <source>
        <dbReference type="Proteomes" id="UP000013941"/>
    </source>
</evidence>
<dbReference type="AlphaFoldDB" id="R4RX71"/>
<accession>R4RX71</accession>